<evidence type="ECO:0000259" key="4">
    <source>
        <dbReference type="PROSITE" id="PS50966"/>
    </source>
</evidence>
<dbReference type="EMBL" id="CAJNOC010001566">
    <property type="protein sequence ID" value="CAF0875115.1"/>
    <property type="molecule type" value="Genomic_DNA"/>
</dbReference>
<protein>
    <recommendedName>
        <fullName evidence="4">SWIM-type domain-containing protein</fullName>
    </recommendedName>
</protein>
<feature type="domain" description="SWIM-type" evidence="4">
    <location>
        <begin position="656"/>
        <end position="694"/>
    </location>
</feature>
<dbReference type="OrthoDB" id="7309550at2759"/>
<evidence type="ECO:0000256" key="1">
    <source>
        <dbReference type="PROSITE-ProRule" id="PRU00325"/>
    </source>
</evidence>
<feature type="compositionally biased region" description="Basic residues" evidence="2">
    <location>
        <begin position="765"/>
        <end position="774"/>
    </location>
</feature>
<keyword evidence="1" id="KW-0479">Metal-binding</keyword>
<feature type="transmembrane region" description="Helical" evidence="3">
    <location>
        <begin position="6"/>
        <end position="27"/>
    </location>
</feature>
<keyword evidence="3" id="KW-0472">Membrane</keyword>
<dbReference type="GO" id="GO:0008270">
    <property type="term" value="F:zinc ion binding"/>
    <property type="evidence" value="ECO:0007669"/>
    <property type="project" value="UniProtKB-KW"/>
</dbReference>
<accession>A0A813XT88</accession>
<comment type="caution">
    <text evidence="5">The sequence shown here is derived from an EMBL/GenBank/DDBJ whole genome shotgun (WGS) entry which is preliminary data.</text>
</comment>
<feature type="transmembrane region" description="Helical" evidence="3">
    <location>
        <begin position="200"/>
        <end position="219"/>
    </location>
</feature>
<keyword evidence="1" id="KW-0862">Zinc</keyword>
<feature type="region of interest" description="Disordered" evidence="2">
    <location>
        <begin position="746"/>
        <end position="792"/>
    </location>
</feature>
<evidence type="ECO:0000256" key="3">
    <source>
        <dbReference type="SAM" id="Phobius"/>
    </source>
</evidence>
<name>A0A813XT88_9BILA</name>
<evidence type="ECO:0000256" key="2">
    <source>
        <dbReference type="SAM" id="MobiDB-lite"/>
    </source>
</evidence>
<organism evidence="5 6">
    <name type="scientific">Brachionus calyciflorus</name>
    <dbReference type="NCBI Taxonomy" id="104777"/>
    <lineage>
        <taxon>Eukaryota</taxon>
        <taxon>Metazoa</taxon>
        <taxon>Spiralia</taxon>
        <taxon>Gnathifera</taxon>
        <taxon>Rotifera</taxon>
        <taxon>Eurotatoria</taxon>
        <taxon>Monogononta</taxon>
        <taxon>Pseudotrocha</taxon>
        <taxon>Ploima</taxon>
        <taxon>Brachionidae</taxon>
        <taxon>Brachionus</taxon>
    </lineage>
</organism>
<gene>
    <name evidence="5" type="ORF">OXX778_LOCUS10131</name>
</gene>
<evidence type="ECO:0000313" key="6">
    <source>
        <dbReference type="Proteomes" id="UP000663879"/>
    </source>
</evidence>
<feature type="compositionally biased region" description="Basic and acidic residues" evidence="2">
    <location>
        <begin position="775"/>
        <end position="784"/>
    </location>
</feature>
<reference evidence="5" key="1">
    <citation type="submission" date="2021-02" db="EMBL/GenBank/DDBJ databases">
        <authorList>
            <person name="Nowell W R."/>
        </authorList>
    </citation>
    <scope>NUCLEOTIDE SEQUENCE</scope>
    <source>
        <strain evidence="5">Ploen Becks lab</strain>
    </source>
</reference>
<sequence>MPEFKISSGIFFYLKLSYYLCFSAILTKSSADIVLNKKTTPHDHDLKPGLPHVQDLTETFICGKTYENICNKINEFYISANNSFNCYDEYLAIEFFIEAKDKQMLRTSGFLPENGVKIHKHQRQSKTCKKIRRYNVNEKQLIISVLDRIRVVDKNQADSMIEAELINQFDFFLWFLFKFRIFDEENDQIKFLKAFKSLKTILILVLNSILIVLFLAMYLQKLVPLNGSSHSKCFVCGKKSNCKNRLRTVRFESLILINQEKKIYIKPDSRCCRCHLDEQRFLKNELFGLIPTKKAAVSRRLIQIYEKRHKKEETIFEKFNNIETIDDKFCKNITGWKKTEFSKFSKLITSINNTSNRSKEELIALYRYWLRKGVDQTTLALMFGGKTTQNQISHFLFQIRKAIYFDFVPLYLGSKKERSTYLKHNNVMSKKLYNLEEDNLAVIFDATYCRLEKSSNNDFQYKCWSEQKMDLLTKPFIACLADGWILDCYGPFQANQNDASILDYVLETDIDLKKILLSGKTTVFVDRGFRDIYNKLINDFKFDPKIPPCIQIKEKNENEKIKKEKQLTVQQTIDMRFVTKQKLAKSYLNDILLNSRVFEINQQLIKNIYETNPSKKLEKSKIIAVEITSRHKRSEKKSDLKETVKYKNNYKVFLQYLPNIDRSKSIKGYICSCKSGKKIIGCCVHVAALIYYLAFAKYNLSKAPASHFSEMFVNKKEKEPSNSPRCIKNTRIYKSKNLLEQNNFISSSSNSETDTELIDRDNEPKRKKRKKKNNKEKQIDEKKSPIPSSNNSELQNEIVNHMDLSDFKNHVPKWGGKIEYNGNLNTCLLNTCTIDYYLFCLWYLKKIKGNFLDEILTFTFKNKLDEIILMIENLNWNKAKELWINEIMRFQTNIKKNTISVFGSESLRLIQFLNEIQKHEIIQKCKEECIQNKNVVIRDDSKNIFFKKTNQNIKLYSCYTGRCHQCRAKILTEIKFLKKPPFLFIESAHSNIFINELPNEIEIDNEKYTRLCSTIHLTNHFVGVFSVNSNLYIVDDLDQSVIPLEEKIDIYNRKSTTVSFYYSN</sequence>
<dbReference type="Proteomes" id="UP000663879">
    <property type="component" value="Unassembled WGS sequence"/>
</dbReference>
<dbReference type="PROSITE" id="PS50966">
    <property type="entry name" value="ZF_SWIM"/>
    <property type="match status" value="1"/>
</dbReference>
<evidence type="ECO:0000313" key="5">
    <source>
        <dbReference type="EMBL" id="CAF0875115.1"/>
    </source>
</evidence>
<dbReference type="AlphaFoldDB" id="A0A813XT88"/>
<dbReference type="InterPro" id="IPR007527">
    <property type="entry name" value="Znf_SWIM"/>
</dbReference>
<keyword evidence="3" id="KW-0812">Transmembrane</keyword>
<keyword evidence="1" id="KW-0863">Zinc-finger</keyword>
<proteinExistence type="predicted"/>
<keyword evidence="6" id="KW-1185">Reference proteome</keyword>
<keyword evidence="3" id="KW-1133">Transmembrane helix</keyword>